<proteinExistence type="predicted"/>
<reference evidence="1" key="5">
    <citation type="journal article" date="2021" name="G3 (Bethesda)">
        <title>Aegilops tauschii genome assembly Aet v5.0 features greater sequence contiguity and improved annotation.</title>
        <authorList>
            <person name="Wang L."/>
            <person name="Zhu T."/>
            <person name="Rodriguez J.C."/>
            <person name="Deal K.R."/>
            <person name="Dubcovsky J."/>
            <person name="McGuire P.E."/>
            <person name="Lux T."/>
            <person name="Spannagl M."/>
            <person name="Mayer K.F.X."/>
            <person name="Baldrich P."/>
            <person name="Meyers B.C."/>
            <person name="Huo N."/>
            <person name="Gu Y.Q."/>
            <person name="Zhou H."/>
            <person name="Devos K.M."/>
            <person name="Bennetzen J.L."/>
            <person name="Unver T."/>
            <person name="Budak H."/>
            <person name="Gulick P.J."/>
            <person name="Galiba G."/>
            <person name="Kalapos B."/>
            <person name="Nelson D.R."/>
            <person name="Li P."/>
            <person name="You F.M."/>
            <person name="Luo M.C."/>
            <person name="Dvorak J."/>
        </authorList>
    </citation>
    <scope>NUCLEOTIDE SEQUENCE [LARGE SCALE GENOMIC DNA]</scope>
    <source>
        <strain evidence="1">cv. AL8/78</strain>
    </source>
</reference>
<reference evidence="2" key="2">
    <citation type="journal article" date="2017" name="Nat. Plants">
        <title>The Aegilops tauschii genome reveals multiple impacts of transposons.</title>
        <authorList>
            <person name="Zhao G."/>
            <person name="Zou C."/>
            <person name="Li K."/>
            <person name="Wang K."/>
            <person name="Li T."/>
            <person name="Gao L."/>
            <person name="Zhang X."/>
            <person name="Wang H."/>
            <person name="Yang Z."/>
            <person name="Liu X."/>
            <person name="Jiang W."/>
            <person name="Mao L."/>
            <person name="Kong X."/>
            <person name="Jiao Y."/>
            <person name="Jia J."/>
        </authorList>
    </citation>
    <scope>NUCLEOTIDE SEQUENCE [LARGE SCALE GENOMIC DNA]</scope>
    <source>
        <strain evidence="2">cv. AL8/78</strain>
    </source>
</reference>
<evidence type="ECO:0000313" key="2">
    <source>
        <dbReference type="Proteomes" id="UP000015105"/>
    </source>
</evidence>
<dbReference type="Proteomes" id="UP000015105">
    <property type="component" value="Chromosome 1D"/>
</dbReference>
<name>A0A452YZC6_AEGTS</name>
<protein>
    <submittedName>
        <fullName evidence="1">Uncharacterized protein</fullName>
    </submittedName>
</protein>
<dbReference type="EnsemblPlants" id="AET1Gv20581300.14">
    <property type="protein sequence ID" value="AET1Gv20581300.14"/>
    <property type="gene ID" value="AET1Gv20581300"/>
</dbReference>
<dbReference type="Gramene" id="AET1Gv20581300.14">
    <property type="protein sequence ID" value="AET1Gv20581300.14"/>
    <property type="gene ID" value="AET1Gv20581300"/>
</dbReference>
<reference evidence="2" key="1">
    <citation type="journal article" date="2014" name="Science">
        <title>Ancient hybridizations among the ancestral genomes of bread wheat.</title>
        <authorList>
            <consortium name="International Wheat Genome Sequencing Consortium,"/>
            <person name="Marcussen T."/>
            <person name="Sandve S.R."/>
            <person name="Heier L."/>
            <person name="Spannagl M."/>
            <person name="Pfeifer M."/>
            <person name="Jakobsen K.S."/>
            <person name="Wulff B.B."/>
            <person name="Steuernagel B."/>
            <person name="Mayer K.F."/>
            <person name="Olsen O.A."/>
        </authorList>
    </citation>
    <scope>NUCLEOTIDE SEQUENCE [LARGE SCALE GENOMIC DNA]</scope>
    <source>
        <strain evidence="2">cv. AL8/78</strain>
    </source>
</reference>
<keyword evidence="2" id="KW-1185">Reference proteome</keyword>
<evidence type="ECO:0000313" key="1">
    <source>
        <dbReference type="EnsemblPlants" id="AET1Gv20581300.14"/>
    </source>
</evidence>
<reference evidence="1" key="4">
    <citation type="submission" date="2019-03" db="UniProtKB">
        <authorList>
            <consortium name="EnsemblPlants"/>
        </authorList>
    </citation>
    <scope>IDENTIFICATION</scope>
</reference>
<dbReference type="AlphaFoldDB" id="A0A452YZC6"/>
<reference evidence="1" key="3">
    <citation type="journal article" date="2017" name="Nature">
        <title>Genome sequence of the progenitor of the wheat D genome Aegilops tauschii.</title>
        <authorList>
            <person name="Luo M.C."/>
            <person name="Gu Y.Q."/>
            <person name="Puiu D."/>
            <person name="Wang H."/>
            <person name="Twardziok S.O."/>
            <person name="Deal K.R."/>
            <person name="Huo N."/>
            <person name="Zhu T."/>
            <person name="Wang L."/>
            <person name="Wang Y."/>
            <person name="McGuire P.E."/>
            <person name="Liu S."/>
            <person name="Long H."/>
            <person name="Ramasamy R.K."/>
            <person name="Rodriguez J.C."/>
            <person name="Van S.L."/>
            <person name="Yuan L."/>
            <person name="Wang Z."/>
            <person name="Xia Z."/>
            <person name="Xiao L."/>
            <person name="Anderson O.D."/>
            <person name="Ouyang S."/>
            <person name="Liang Y."/>
            <person name="Zimin A.V."/>
            <person name="Pertea G."/>
            <person name="Qi P."/>
            <person name="Bennetzen J.L."/>
            <person name="Dai X."/>
            <person name="Dawson M.W."/>
            <person name="Muller H.G."/>
            <person name="Kugler K."/>
            <person name="Rivarola-Duarte L."/>
            <person name="Spannagl M."/>
            <person name="Mayer K.F.X."/>
            <person name="Lu F.H."/>
            <person name="Bevan M.W."/>
            <person name="Leroy P."/>
            <person name="Li P."/>
            <person name="You F.M."/>
            <person name="Sun Q."/>
            <person name="Liu Z."/>
            <person name="Lyons E."/>
            <person name="Wicker T."/>
            <person name="Salzberg S.L."/>
            <person name="Devos K.M."/>
            <person name="Dvorak J."/>
        </authorList>
    </citation>
    <scope>NUCLEOTIDE SEQUENCE [LARGE SCALE GENOMIC DNA]</scope>
    <source>
        <strain evidence="1">cv. AL8/78</strain>
    </source>
</reference>
<sequence length="127" mass="14309">MTYGSEVCLQATQTKTFHKMQPKYRSDNIRNHHALKQIRIHATKRRFSYDSVVKTDTVQKHTRSSIADSHQIIINHTSRIKKCAVALNNGTVAPSVKASHGRYKGWGSTNFGGNVIKQSSRKIDTNS</sequence>
<accession>A0A452YZC6</accession>
<organism evidence="1 2">
    <name type="scientific">Aegilops tauschii subsp. strangulata</name>
    <name type="common">Goatgrass</name>
    <dbReference type="NCBI Taxonomy" id="200361"/>
    <lineage>
        <taxon>Eukaryota</taxon>
        <taxon>Viridiplantae</taxon>
        <taxon>Streptophyta</taxon>
        <taxon>Embryophyta</taxon>
        <taxon>Tracheophyta</taxon>
        <taxon>Spermatophyta</taxon>
        <taxon>Magnoliopsida</taxon>
        <taxon>Liliopsida</taxon>
        <taxon>Poales</taxon>
        <taxon>Poaceae</taxon>
        <taxon>BOP clade</taxon>
        <taxon>Pooideae</taxon>
        <taxon>Triticodae</taxon>
        <taxon>Triticeae</taxon>
        <taxon>Triticinae</taxon>
        <taxon>Aegilops</taxon>
    </lineage>
</organism>